<name>A0A844GEU2_9NEIS</name>
<gene>
    <name evidence="1" type="ORF">GKE73_14365</name>
</gene>
<proteinExistence type="predicted"/>
<evidence type="ECO:0000313" key="1">
    <source>
        <dbReference type="EMBL" id="MTD33791.1"/>
    </source>
</evidence>
<reference evidence="1 2" key="1">
    <citation type="submission" date="2019-11" db="EMBL/GenBank/DDBJ databases">
        <title>Draft genome sequence of Paludibacterium sp. dN18-1.</title>
        <authorList>
            <person name="Im W.-T."/>
        </authorList>
    </citation>
    <scope>NUCLEOTIDE SEQUENCE [LARGE SCALE GENOMIC DNA]</scope>
    <source>
        <strain evidence="2">dN 18-1</strain>
    </source>
</reference>
<comment type="caution">
    <text evidence="1">The sequence shown here is derived from an EMBL/GenBank/DDBJ whole genome shotgun (WGS) entry which is preliminary data.</text>
</comment>
<keyword evidence="2" id="KW-1185">Reference proteome</keyword>
<dbReference type="Gene3D" id="3.30.450.290">
    <property type="match status" value="1"/>
</dbReference>
<sequence>MRKLSDWPIWLRLTGAVWLCLVVAWSGVIAWQTQVSRDIAIDQAKDMAHSMNEMTMAGLTGMMITGTVAQRNVFLDQIKELSAVRDLRVIRGAAVVKQFGPGAGSEAQPRDELERAALADGKPRIEIATTPELGQHLRVVYPALAAPNYLGKNCMSCHRSRPRPRWAPSA</sequence>
<dbReference type="EMBL" id="WLYX01000001">
    <property type="protein sequence ID" value="MTD33791.1"/>
    <property type="molecule type" value="Genomic_DNA"/>
</dbReference>
<protein>
    <recommendedName>
        <fullName evidence="3">Methyl-accepting chemotaxis protein</fullName>
    </recommendedName>
</protein>
<accession>A0A844GEU2</accession>
<dbReference type="AlphaFoldDB" id="A0A844GEU2"/>
<evidence type="ECO:0008006" key="3">
    <source>
        <dbReference type="Google" id="ProtNLM"/>
    </source>
</evidence>
<dbReference type="Proteomes" id="UP000446658">
    <property type="component" value="Unassembled WGS sequence"/>
</dbReference>
<dbReference type="RefSeq" id="WP_230370901.1">
    <property type="nucleotide sequence ID" value="NZ_WLYX01000001.1"/>
</dbReference>
<organism evidence="1 2">
    <name type="scientific">Paludibacterium denitrificans</name>
    <dbReference type="NCBI Taxonomy" id="2675226"/>
    <lineage>
        <taxon>Bacteria</taxon>
        <taxon>Pseudomonadati</taxon>
        <taxon>Pseudomonadota</taxon>
        <taxon>Betaproteobacteria</taxon>
        <taxon>Neisseriales</taxon>
        <taxon>Chromobacteriaceae</taxon>
        <taxon>Paludibacterium</taxon>
    </lineage>
</organism>
<evidence type="ECO:0000313" key="2">
    <source>
        <dbReference type="Proteomes" id="UP000446658"/>
    </source>
</evidence>